<organism evidence="2 3">
    <name type="scientific">Myxococcus fulvus (strain ATCC BAA-855 / HW-1)</name>
    <dbReference type="NCBI Taxonomy" id="483219"/>
    <lineage>
        <taxon>Bacteria</taxon>
        <taxon>Pseudomonadati</taxon>
        <taxon>Myxococcota</taxon>
        <taxon>Myxococcia</taxon>
        <taxon>Myxococcales</taxon>
        <taxon>Cystobacterineae</taxon>
        <taxon>Myxococcaceae</taxon>
        <taxon>Myxococcus</taxon>
    </lineage>
</organism>
<evidence type="ECO:0000313" key="3">
    <source>
        <dbReference type="Proteomes" id="UP000000488"/>
    </source>
</evidence>
<accession>F8C6I4</accession>
<reference evidence="2 3" key="1">
    <citation type="journal article" date="2011" name="J. Bacteriol.">
        <title>Genome sequence of the halotolerant marine bacterium Myxococcus fulvus HW-1.</title>
        <authorList>
            <person name="Li Z.F."/>
            <person name="Li X."/>
            <person name="Liu H."/>
            <person name="Liu X."/>
            <person name="Han K."/>
            <person name="Wu Z.H."/>
            <person name="Hu W."/>
            <person name="Li F.F."/>
            <person name="Li Y.Z."/>
        </authorList>
    </citation>
    <scope>NUCLEOTIDE SEQUENCE [LARGE SCALE GENOMIC DNA]</scope>
    <source>
        <strain evidence="3">ATCC BAA-855 / HW-1</strain>
    </source>
</reference>
<evidence type="ECO:0000256" key="1">
    <source>
        <dbReference type="SAM" id="MobiDB-lite"/>
    </source>
</evidence>
<dbReference type="Pfam" id="PF05936">
    <property type="entry name" value="T6SS_VasE"/>
    <property type="match status" value="1"/>
</dbReference>
<name>F8C6I4_MYXFH</name>
<dbReference type="KEGG" id="mfu:LILAB_18355"/>
<dbReference type="NCBIfam" id="TIGR03353">
    <property type="entry name" value="VI_chp_4"/>
    <property type="match status" value="1"/>
</dbReference>
<evidence type="ECO:0000313" key="2">
    <source>
        <dbReference type="EMBL" id="AEI65573.1"/>
    </source>
</evidence>
<dbReference type="PANTHER" id="PTHR35566">
    <property type="entry name" value="BLR3599 PROTEIN"/>
    <property type="match status" value="1"/>
</dbReference>
<proteinExistence type="predicted"/>
<feature type="region of interest" description="Disordered" evidence="1">
    <location>
        <begin position="114"/>
        <end position="136"/>
    </location>
</feature>
<dbReference type="Proteomes" id="UP000000488">
    <property type="component" value="Chromosome"/>
</dbReference>
<dbReference type="PANTHER" id="PTHR35566:SF1">
    <property type="entry name" value="TYPE VI SECRETION SYSTEM BASEPLATE COMPONENT TSSK1"/>
    <property type="match status" value="1"/>
</dbReference>
<dbReference type="eggNOG" id="COG3522">
    <property type="taxonomic scope" value="Bacteria"/>
</dbReference>
<dbReference type="InterPro" id="IPR010263">
    <property type="entry name" value="T6SS_TssK"/>
</dbReference>
<dbReference type="EMBL" id="CP002830">
    <property type="protein sequence ID" value="AEI65573.1"/>
    <property type="molecule type" value="Genomic_DNA"/>
</dbReference>
<dbReference type="HOGENOM" id="CLU_031690_3_1_7"/>
<gene>
    <name evidence="2" type="ordered locus">LILAB_18355</name>
</gene>
<feature type="compositionally biased region" description="Low complexity" evidence="1">
    <location>
        <begin position="484"/>
        <end position="495"/>
    </location>
</feature>
<sequence length="495" mass="54832">MKSVQRVVWSEGMFMSPHHLQQQDLYHEQLLDERLASLEPYPWGVVALEFDMEALRAGQVQLTHFAGILPDGLPVSFESGDAEAPPARPADGYFPPAQRTLDVYLGVPRERSGVESFGSGERLGSSPRYTPASRPVSDLTASTSISQVAFGQRNVRLLFGTEPRDDFESIKLCELSRDRSGNLTLVESFIPSCLRINASPFIMNELRTMLRLMVSKQRQLSSRRRHRDASALEFTAGDVTLFLELNALNGTIPFLQHALDAGNLRPRDLYLALAQCAGQLCTFSASADPSTLPAFQFTNLRATFEDLFRRLSELMRSVALEQCLSVELPAGTDGMFRGRLEDDRLERCGHFILAVRSELPERVVAEQLPKLSKVAAWEDIRALVQAAAPGVPLSVTYRPPPEIPVQPGTVYFSLSMNDGYWRNVMRDRNLAIYLPQPFDARAAACAASSPRPSARQGRPPPSRGRPARRPGTSSPRPRPPPPRSAGAPRPGCRRC</sequence>
<dbReference type="AlphaFoldDB" id="F8C6I4"/>
<dbReference type="STRING" id="483219.LILAB_18355"/>
<evidence type="ECO:0008006" key="4">
    <source>
        <dbReference type="Google" id="ProtNLM"/>
    </source>
</evidence>
<protein>
    <recommendedName>
        <fullName evidence="4">Type VI secretion protein</fullName>
    </recommendedName>
</protein>
<feature type="compositionally biased region" description="Low complexity" evidence="1">
    <location>
        <begin position="444"/>
        <end position="457"/>
    </location>
</feature>
<feature type="region of interest" description="Disordered" evidence="1">
    <location>
        <begin position="444"/>
        <end position="495"/>
    </location>
</feature>